<dbReference type="OrthoDB" id="10490489at2759"/>
<feature type="compositionally biased region" description="Polar residues" evidence="1">
    <location>
        <begin position="245"/>
        <end position="263"/>
    </location>
</feature>
<feature type="region of interest" description="Disordered" evidence="1">
    <location>
        <begin position="407"/>
        <end position="437"/>
    </location>
</feature>
<reference evidence="2 3" key="1">
    <citation type="submission" date="2020-02" db="EMBL/GenBank/DDBJ databases">
        <authorList>
            <person name="Ma Q."/>
            <person name="Huang Y."/>
            <person name="Song X."/>
            <person name="Pei D."/>
        </authorList>
    </citation>
    <scope>NUCLEOTIDE SEQUENCE [LARGE SCALE GENOMIC DNA]</scope>
    <source>
        <strain evidence="2">Sxm20200214</strain>
        <tissue evidence="2">Leaf</tissue>
    </source>
</reference>
<proteinExistence type="predicted"/>
<accession>A0A8X7NVG3</accession>
<evidence type="ECO:0000313" key="3">
    <source>
        <dbReference type="Proteomes" id="UP000886595"/>
    </source>
</evidence>
<gene>
    <name evidence="2" type="ORF">Bca52824_089978</name>
</gene>
<evidence type="ECO:0000256" key="1">
    <source>
        <dbReference type="SAM" id="MobiDB-lite"/>
    </source>
</evidence>
<dbReference type="Proteomes" id="UP000886595">
    <property type="component" value="Unassembled WGS sequence"/>
</dbReference>
<comment type="caution">
    <text evidence="2">The sequence shown here is derived from an EMBL/GenBank/DDBJ whole genome shotgun (WGS) entry which is preliminary data.</text>
</comment>
<dbReference type="AlphaFoldDB" id="A0A8X7NVG3"/>
<evidence type="ECO:0000313" key="2">
    <source>
        <dbReference type="EMBL" id="KAG2239118.1"/>
    </source>
</evidence>
<dbReference type="EMBL" id="JAAMPC010001604">
    <property type="protein sequence ID" value="KAG2239118.1"/>
    <property type="molecule type" value="Genomic_DNA"/>
</dbReference>
<organism evidence="2 3">
    <name type="scientific">Brassica carinata</name>
    <name type="common">Ethiopian mustard</name>
    <name type="synonym">Abyssinian cabbage</name>
    <dbReference type="NCBI Taxonomy" id="52824"/>
    <lineage>
        <taxon>Eukaryota</taxon>
        <taxon>Viridiplantae</taxon>
        <taxon>Streptophyta</taxon>
        <taxon>Embryophyta</taxon>
        <taxon>Tracheophyta</taxon>
        <taxon>Spermatophyta</taxon>
        <taxon>Magnoliopsida</taxon>
        <taxon>eudicotyledons</taxon>
        <taxon>Gunneridae</taxon>
        <taxon>Pentapetalae</taxon>
        <taxon>rosids</taxon>
        <taxon>malvids</taxon>
        <taxon>Brassicales</taxon>
        <taxon>Brassicaceae</taxon>
        <taxon>Brassiceae</taxon>
        <taxon>Brassica</taxon>
    </lineage>
</organism>
<sequence>MGRLYWLVRGLWTKADNGDWSFEEKPSEQHESLIINRTDSFEGLVERTRITLNLGILTPVVLTYQLPDWMLLPDAAATPPTTLLTDKDVETMTSVREYMSEAYLFVTSGPEPVAKYQFQRRFPFTIEGRTYLGEGVTEEQHKQDIKDLVGGHPIVCSKHMLEIMFNEPQLLTVFRVALEIEMVYAETEDGTDDFPGLTVDDVIDMGQGVTISPEDPYNYDPYDEVLYGEPMPLEELARVFPPTDPLSNGQHSINGENRTTADAPRNQQSLSLFNDGEDFSYEVYVHPAPPPPPPHAAIARPVGSNRRISAPPIAAIVVIEDDGDASYTGSSDGINDNDDIIIVSQSQPTLIIPQGGSLTDVQVGAMSGDGDKGNTEKSSEVPVLQTTLPSSISMEPSLDLTLAVGNVDAEKEPDSELVIPDSSSDAEDVTGGSGPVF</sequence>
<feature type="region of interest" description="Disordered" evidence="1">
    <location>
        <begin position="243"/>
        <end position="263"/>
    </location>
</feature>
<protein>
    <submittedName>
        <fullName evidence="2">Uncharacterized protein</fullName>
    </submittedName>
</protein>
<name>A0A8X7NVG3_BRACI</name>
<keyword evidence="3" id="KW-1185">Reference proteome</keyword>